<name>A0A9N9EGI4_9GLOM</name>
<protein>
    <submittedName>
        <fullName evidence="2">4532_t:CDS:1</fullName>
    </submittedName>
</protein>
<dbReference type="OrthoDB" id="2443397at2759"/>
<accession>A0A9N9EGI4</accession>
<gene>
    <name evidence="2" type="ORF">FCALED_LOCUS12259</name>
</gene>
<feature type="region of interest" description="Disordered" evidence="1">
    <location>
        <begin position="43"/>
        <end position="67"/>
    </location>
</feature>
<feature type="compositionally biased region" description="Low complexity" evidence="1">
    <location>
        <begin position="53"/>
        <end position="64"/>
    </location>
</feature>
<organism evidence="2 3">
    <name type="scientific">Funneliformis caledonium</name>
    <dbReference type="NCBI Taxonomy" id="1117310"/>
    <lineage>
        <taxon>Eukaryota</taxon>
        <taxon>Fungi</taxon>
        <taxon>Fungi incertae sedis</taxon>
        <taxon>Mucoromycota</taxon>
        <taxon>Glomeromycotina</taxon>
        <taxon>Glomeromycetes</taxon>
        <taxon>Glomerales</taxon>
        <taxon>Glomeraceae</taxon>
        <taxon>Funneliformis</taxon>
    </lineage>
</organism>
<reference evidence="2" key="1">
    <citation type="submission" date="2021-06" db="EMBL/GenBank/DDBJ databases">
        <authorList>
            <person name="Kallberg Y."/>
            <person name="Tangrot J."/>
            <person name="Rosling A."/>
        </authorList>
    </citation>
    <scope>NUCLEOTIDE SEQUENCE</scope>
    <source>
        <strain evidence="2">UK204</strain>
    </source>
</reference>
<evidence type="ECO:0000313" key="2">
    <source>
        <dbReference type="EMBL" id="CAG8676049.1"/>
    </source>
</evidence>
<dbReference type="AlphaFoldDB" id="A0A9N9EGI4"/>
<keyword evidence="3" id="KW-1185">Reference proteome</keyword>
<dbReference type="Proteomes" id="UP000789570">
    <property type="component" value="Unassembled WGS sequence"/>
</dbReference>
<evidence type="ECO:0000313" key="3">
    <source>
        <dbReference type="Proteomes" id="UP000789570"/>
    </source>
</evidence>
<dbReference type="EMBL" id="CAJVPQ010005815">
    <property type="protein sequence ID" value="CAG8676049.1"/>
    <property type="molecule type" value="Genomic_DNA"/>
</dbReference>
<evidence type="ECO:0000256" key="1">
    <source>
        <dbReference type="SAM" id="MobiDB-lite"/>
    </source>
</evidence>
<comment type="caution">
    <text evidence="2">The sequence shown here is derived from an EMBL/GenBank/DDBJ whole genome shotgun (WGS) entry which is preliminary data.</text>
</comment>
<sequence length="131" mass="15121">MSDLEFTSIDFEKYNTNTLEEKSDDDIDQIALASARALLDNDENNDMDWSENTSSSSQQTSLSSDISHPRKLCRITTNAKKAILDQLFEFEEKLPETAILKVLSELQTIFLDWTAERVKQYLRNNCHKVQK</sequence>
<proteinExistence type="predicted"/>